<dbReference type="Proteomes" id="UP000063789">
    <property type="component" value="Chromosome"/>
</dbReference>
<dbReference type="Gene3D" id="3.40.980.10">
    <property type="entry name" value="MoaB/Mog-like domain"/>
    <property type="match status" value="1"/>
</dbReference>
<dbReference type="PIRSF" id="PIRSF006728">
    <property type="entry name" value="CinA"/>
    <property type="match status" value="1"/>
</dbReference>
<dbReference type="InterPro" id="IPR050101">
    <property type="entry name" value="CinA"/>
</dbReference>
<reference evidence="3 4" key="2">
    <citation type="journal article" date="2017" name="Int. J. Syst. Evol. Microbiol.">
        <title>Gordonia phthalatica sp. nov., a di-n-butyl phthalate-degrading bacterium isolated from activated sludge.</title>
        <authorList>
            <person name="Jin D."/>
            <person name="Kong X."/>
            <person name="Jia M."/>
            <person name="Yu X."/>
            <person name="Wang X."/>
            <person name="Zhuang X."/>
            <person name="Deng Y."/>
            <person name="Bai Z."/>
        </authorList>
    </citation>
    <scope>NUCLEOTIDE SEQUENCE [LARGE SCALE GENOMIC DNA]</scope>
    <source>
        <strain evidence="3 4">QH-11</strain>
    </source>
</reference>
<keyword evidence="4" id="KW-1185">Reference proteome</keyword>
<evidence type="ECO:0000259" key="2">
    <source>
        <dbReference type="SMART" id="SM00852"/>
    </source>
</evidence>
<dbReference type="HAMAP" id="MF_00226_B">
    <property type="entry name" value="CinA_B"/>
    <property type="match status" value="1"/>
</dbReference>
<dbReference type="Gene3D" id="3.90.950.20">
    <property type="entry name" value="CinA-like"/>
    <property type="match status" value="1"/>
</dbReference>
<proteinExistence type="inferred from homology"/>
<dbReference type="CDD" id="cd00885">
    <property type="entry name" value="cinA"/>
    <property type="match status" value="1"/>
</dbReference>
<reference evidence="4" key="1">
    <citation type="submission" date="2015-06" db="EMBL/GenBank/DDBJ databases">
        <title>Complete genome sequence and metabolic analysis of phthalate degradation pathway in Gordonia sp. QH-11.</title>
        <authorList>
            <person name="Jin D."/>
            <person name="Kong X."/>
            <person name="Bai Z."/>
        </authorList>
    </citation>
    <scope>NUCLEOTIDE SEQUENCE [LARGE SCALE GENOMIC DNA]</scope>
    <source>
        <strain evidence="4">QH-11</strain>
    </source>
</reference>
<name>A0A0N9NFF3_9ACTN</name>
<dbReference type="InterPro" id="IPR008136">
    <property type="entry name" value="CinA_C"/>
</dbReference>
<dbReference type="EMBL" id="CP011853">
    <property type="protein sequence ID" value="ALG84011.1"/>
    <property type="molecule type" value="Genomic_DNA"/>
</dbReference>
<dbReference type="Pfam" id="PF02464">
    <property type="entry name" value="CinA"/>
    <property type="match status" value="1"/>
</dbReference>
<dbReference type="SUPFAM" id="SSF53218">
    <property type="entry name" value="Molybdenum cofactor biosynthesis proteins"/>
    <property type="match status" value="1"/>
</dbReference>
<dbReference type="InterPro" id="IPR036425">
    <property type="entry name" value="MoaB/Mog-like_dom_sf"/>
</dbReference>
<dbReference type="PATRIC" id="fig|1136941.3.peg.1054"/>
<accession>A0A0N9NFF3</accession>
<dbReference type="Pfam" id="PF00994">
    <property type="entry name" value="MoCF_biosynth"/>
    <property type="match status" value="1"/>
</dbReference>
<dbReference type="InterPro" id="IPR001453">
    <property type="entry name" value="MoaB/Mog_dom"/>
</dbReference>
<dbReference type="NCBIfam" id="TIGR00199">
    <property type="entry name" value="PncC_domain"/>
    <property type="match status" value="1"/>
</dbReference>
<dbReference type="InterPro" id="IPR036653">
    <property type="entry name" value="CinA-like_C"/>
</dbReference>
<dbReference type="SMART" id="SM00852">
    <property type="entry name" value="MoCF_biosynth"/>
    <property type="match status" value="1"/>
</dbReference>
<dbReference type="InterPro" id="IPR008135">
    <property type="entry name" value="Competence-induced_CinA"/>
</dbReference>
<dbReference type="PANTHER" id="PTHR13939:SF0">
    <property type="entry name" value="NMN AMIDOHYDROLASE-LIKE PROTEIN YFAY"/>
    <property type="match status" value="1"/>
</dbReference>
<dbReference type="NCBIfam" id="TIGR00200">
    <property type="entry name" value="cinA_nterm"/>
    <property type="match status" value="1"/>
</dbReference>
<feature type="domain" description="MoaB/Mog" evidence="2">
    <location>
        <begin position="6"/>
        <end position="182"/>
    </location>
</feature>
<sequence length="422" mass="43689">MSTRAGIVVTGTEVLSGRISDQNGPWVSARLLELGVDVAHITVCGDRPDDLTAQLQFLTDQRVDLIVTTGGLGPTADDLTVEAVAEFTGRELRTDPDMRQTIESVIRNWRKYSDPLPASIVAAIDKQALIPVGAEAIPPTGTAPGVAVDATDGIPAILVLPGPPHEVQAMWPSAVATPAVAAAIAGRGAYDQHTVRAYGLSEPDLAVTLRDLEQTVDGFDALEITTCMSGGELEIVSRFEVGAAATYREVEAQLLSRHGDRVYSTDGSTIDAVLAGLFDGRTIGTAESCTGGMVAAALTDRPGSSAYMLGGVVSYANEVKSGVLGVPAELIDELGAVSEPVAAKMAEGARRVLGSDIAVSTTGIAGPGGERPGKPVGTVCFGLAIDGRDTVTVTRVFPGNRATVRTLATSAALHLVERALRD</sequence>
<dbReference type="RefSeq" id="WP_062391974.1">
    <property type="nucleotide sequence ID" value="NZ_CP011853.1"/>
</dbReference>
<evidence type="ECO:0000313" key="4">
    <source>
        <dbReference type="Proteomes" id="UP000063789"/>
    </source>
</evidence>
<dbReference type="NCBIfam" id="NF001813">
    <property type="entry name" value="PRK00549.1"/>
    <property type="match status" value="1"/>
</dbReference>
<dbReference type="OrthoDB" id="1253990at2"/>
<organism evidence="3 4">
    <name type="scientific">Gordonia phthalatica</name>
    <dbReference type="NCBI Taxonomy" id="1136941"/>
    <lineage>
        <taxon>Bacteria</taxon>
        <taxon>Bacillati</taxon>
        <taxon>Actinomycetota</taxon>
        <taxon>Actinomycetes</taxon>
        <taxon>Mycobacteriales</taxon>
        <taxon>Gordoniaceae</taxon>
        <taxon>Gordonia</taxon>
    </lineage>
</organism>
<gene>
    <name evidence="3" type="ORF">ACH46_05145</name>
</gene>
<evidence type="ECO:0000313" key="3">
    <source>
        <dbReference type="EMBL" id="ALG84011.1"/>
    </source>
</evidence>
<comment type="similarity">
    <text evidence="1">Belongs to the CinA family.</text>
</comment>
<protein>
    <recommendedName>
        <fullName evidence="1">CinA-like protein</fullName>
    </recommendedName>
</protein>
<dbReference type="SUPFAM" id="SSF142433">
    <property type="entry name" value="CinA-like"/>
    <property type="match status" value="1"/>
</dbReference>
<dbReference type="STRING" id="1136941.ACH46_05145"/>
<dbReference type="KEGG" id="goq:ACH46_05145"/>
<evidence type="ECO:0000256" key="1">
    <source>
        <dbReference type="HAMAP-Rule" id="MF_00226"/>
    </source>
</evidence>
<dbReference type="AlphaFoldDB" id="A0A0N9NFF3"/>
<dbReference type="PANTHER" id="PTHR13939">
    <property type="entry name" value="NICOTINAMIDE-NUCLEOTIDE AMIDOHYDROLASE PNCC"/>
    <property type="match status" value="1"/>
</dbReference>